<gene>
    <name evidence="1" type="ORF">CEXT_63811</name>
</gene>
<reference evidence="1 2" key="1">
    <citation type="submission" date="2021-06" db="EMBL/GenBank/DDBJ databases">
        <title>Caerostris extrusa draft genome.</title>
        <authorList>
            <person name="Kono N."/>
            <person name="Arakawa K."/>
        </authorList>
    </citation>
    <scope>NUCLEOTIDE SEQUENCE [LARGE SCALE GENOMIC DNA]</scope>
</reference>
<dbReference type="EMBL" id="BPLR01021603">
    <property type="protein sequence ID" value="GIX91664.1"/>
    <property type="molecule type" value="Genomic_DNA"/>
</dbReference>
<dbReference type="Proteomes" id="UP001054945">
    <property type="component" value="Unassembled WGS sequence"/>
</dbReference>
<dbReference type="AlphaFoldDB" id="A0AAV4P6X2"/>
<evidence type="ECO:0000313" key="2">
    <source>
        <dbReference type="Proteomes" id="UP001054945"/>
    </source>
</evidence>
<comment type="caution">
    <text evidence="1">The sequence shown here is derived from an EMBL/GenBank/DDBJ whole genome shotgun (WGS) entry which is preliminary data.</text>
</comment>
<sequence>MGGVRLLLSFHSRPLTNYWTFNSGANAEAGGINGIRPPRAEHRSQRITKSLIECRHFDKPDLHGNSSAIYGSNVWYKFRFSLIVSK</sequence>
<evidence type="ECO:0008006" key="3">
    <source>
        <dbReference type="Google" id="ProtNLM"/>
    </source>
</evidence>
<protein>
    <recommendedName>
        <fullName evidence="3">Ycf15</fullName>
    </recommendedName>
</protein>
<organism evidence="1 2">
    <name type="scientific">Caerostris extrusa</name>
    <name type="common">Bark spider</name>
    <name type="synonym">Caerostris bankana</name>
    <dbReference type="NCBI Taxonomy" id="172846"/>
    <lineage>
        <taxon>Eukaryota</taxon>
        <taxon>Metazoa</taxon>
        <taxon>Ecdysozoa</taxon>
        <taxon>Arthropoda</taxon>
        <taxon>Chelicerata</taxon>
        <taxon>Arachnida</taxon>
        <taxon>Araneae</taxon>
        <taxon>Araneomorphae</taxon>
        <taxon>Entelegynae</taxon>
        <taxon>Araneoidea</taxon>
        <taxon>Araneidae</taxon>
        <taxon>Caerostris</taxon>
    </lineage>
</organism>
<accession>A0AAV4P6X2</accession>
<keyword evidence="2" id="KW-1185">Reference proteome</keyword>
<proteinExistence type="predicted"/>
<evidence type="ECO:0000313" key="1">
    <source>
        <dbReference type="EMBL" id="GIX91664.1"/>
    </source>
</evidence>
<name>A0AAV4P6X2_CAEEX</name>